<dbReference type="OrthoDB" id="124691at2157"/>
<keyword evidence="3" id="KW-1185">Reference proteome</keyword>
<proteinExistence type="predicted"/>
<name>A0A1I6G6C7_9EURY</name>
<feature type="region of interest" description="Disordered" evidence="1">
    <location>
        <begin position="981"/>
        <end position="1003"/>
    </location>
</feature>
<evidence type="ECO:0000313" key="2">
    <source>
        <dbReference type="EMBL" id="SFR37746.1"/>
    </source>
</evidence>
<dbReference type="Proteomes" id="UP000243250">
    <property type="component" value="Unassembled WGS sequence"/>
</dbReference>
<accession>A0A1I6G6C7</accession>
<dbReference type="Pfam" id="PF23957">
    <property type="entry name" value="DUF7286"/>
    <property type="match status" value="1"/>
</dbReference>
<organism evidence="2 3">
    <name type="scientific">Halogeometricum limi</name>
    <dbReference type="NCBI Taxonomy" id="555875"/>
    <lineage>
        <taxon>Archaea</taxon>
        <taxon>Methanobacteriati</taxon>
        <taxon>Methanobacteriota</taxon>
        <taxon>Stenosarchaea group</taxon>
        <taxon>Halobacteria</taxon>
        <taxon>Halobacteriales</taxon>
        <taxon>Haloferacaceae</taxon>
        <taxon>Halogeometricum</taxon>
    </lineage>
</organism>
<feature type="region of interest" description="Disordered" evidence="1">
    <location>
        <begin position="383"/>
        <end position="404"/>
    </location>
</feature>
<dbReference type="STRING" id="555875.SAMN04488124_0938"/>
<dbReference type="RefSeq" id="WP_089877171.1">
    <property type="nucleotide sequence ID" value="NZ_FOYS01000001.1"/>
</dbReference>
<evidence type="ECO:0000313" key="3">
    <source>
        <dbReference type="Proteomes" id="UP000243250"/>
    </source>
</evidence>
<sequence length="1003" mass="104960">MRLADDDRARVPFALVGVLLLVGSSTFAASLAAPDVGTVDRSTDVAMDRVDAETTAALRVAVREAARAAARDPVTTAGNTSAGRALGTNRTFENYLRLRVAVSARDALSSVEHRRSTTTANASLAPLSAVGAAGAMRNVSLSAVDGGRSLSVTVRNVSLVASRDGRVVAERTVSRRVTVAVPVLALHARTTDYQRRLNRSPVYAPGLARRTTAGLLAVTEARALAQHANAPIENVLGNRHVALSTNAGVLAAQRASFGRADPDAARGVRAATLRTGAEDLFSASGASGPATERLLAAAPTANPSPPPETMPTKTLTVGVNETADDAFLALLREHRDSPSLRSLFRIAYTPNVTVAADVTDSATGRKPAPDAPGPSWSLVRERADREVSAEATSGVESSPAVAEGSRVLETATRRVVVEHTVTRTWRGANRSQRTTTATWTDRHRVRVDVVGSLRSLPGPSRSVTPLFERGGALSGPNLAGVDRRASDELAARGGADAVARRAVEGRVDGRPERRLGERPDGLYPWVYEDVKTLREEVRNLSVEVTARDTATGNANAAAALAAVVRDRRRDLIDAPARYDGVSDRVRVAARSAYLDAVLARLDERAGETAGQNRRLETALDSRGVNATATRERLSTPLVRAETGRRNASDDAGFVPDGDPAYLSLSSVDGRAVDGVSDDASYTPLAARNTNLFTLPYGDLADSVVDGVLGSGGVPLRTAGRALMAANRTLAVRNDSTLRDRRDGLTPAVANSLRTVELTAVDVVESEAGRSDTAAEAAVDAGLARWDSHGERAVATANGSLAAAVAAEAAPNDATTHDRLETTLRVELREEAATDSVRVPRAAVNETASRTRTLATELADEAASRGADRVTGRVLNGTLGSVPAGLPLSPTLNPWVATTNLWVVEAHGAYARFAVSTGDDAVPTTYVRDGSVVRLDVDGDGERELVGSNERVGFELRTVVVAVVPPGGNGVGDVDGDAIETSSAWSGPAPGPRCDTPTGRCPGE</sequence>
<evidence type="ECO:0000256" key="1">
    <source>
        <dbReference type="SAM" id="MobiDB-lite"/>
    </source>
</evidence>
<dbReference type="EMBL" id="FOYS01000001">
    <property type="protein sequence ID" value="SFR37746.1"/>
    <property type="molecule type" value="Genomic_DNA"/>
</dbReference>
<protein>
    <submittedName>
        <fullName evidence="2">Uncharacterized protein</fullName>
    </submittedName>
</protein>
<dbReference type="AlphaFoldDB" id="A0A1I6G6C7"/>
<reference evidence="3" key="1">
    <citation type="submission" date="2016-10" db="EMBL/GenBank/DDBJ databases">
        <authorList>
            <person name="Varghese N."/>
            <person name="Submissions S."/>
        </authorList>
    </citation>
    <scope>NUCLEOTIDE SEQUENCE [LARGE SCALE GENOMIC DNA]</scope>
    <source>
        <strain evidence="3">CGMCC 1.8711</strain>
    </source>
</reference>
<gene>
    <name evidence="2" type="ORF">SAMN04488124_0938</name>
</gene>
<dbReference type="InterPro" id="IPR055710">
    <property type="entry name" value="DUF7286"/>
</dbReference>